<protein>
    <recommendedName>
        <fullName evidence="6">Transmembrane protein</fullName>
    </recommendedName>
</protein>
<reference evidence="3 4" key="1">
    <citation type="submission" date="2018-06" db="EMBL/GenBank/DDBJ databases">
        <authorList>
            <consortium name="Pathogen Informatics"/>
            <person name="Doyle S."/>
        </authorList>
    </citation>
    <scope>NUCLEOTIDE SEQUENCE [LARGE SCALE GENOMIC DNA]</scope>
    <source>
        <strain evidence="3 4">NCTC11842</strain>
    </source>
</reference>
<evidence type="ECO:0000313" key="4">
    <source>
        <dbReference type="Proteomes" id="UP000250443"/>
    </source>
</evidence>
<reference evidence="2 5" key="2">
    <citation type="submission" date="2020-10" db="EMBL/GenBank/DDBJ databases">
        <title>Genome sequences of Pseudomonas isolates.</title>
        <authorList>
            <person name="Wessels L."/>
            <person name="Reich F."/>
            <person name="Hammerl J."/>
        </authorList>
    </citation>
    <scope>NUCLEOTIDE SEQUENCE [LARGE SCALE GENOMIC DNA]</scope>
    <source>
        <strain evidence="2 5">20-MO00624-0</strain>
    </source>
</reference>
<proteinExistence type="predicted"/>
<feature type="transmembrane region" description="Helical" evidence="1">
    <location>
        <begin position="42"/>
        <end position="60"/>
    </location>
</feature>
<evidence type="ECO:0000313" key="3">
    <source>
        <dbReference type="EMBL" id="SPZ12133.1"/>
    </source>
</evidence>
<keyword evidence="1" id="KW-1133">Transmembrane helix</keyword>
<sequence>MKCPHCSASISFFSPAILGPAKPGGARYCKACRNAFKITRGFGPGLLIALAVAVAGFFLLRPIPTIGPVLWGVVTTAAVFIAIARLEKH</sequence>
<evidence type="ECO:0000313" key="5">
    <source>
        <dbReference type="Proteomes" id="UP000626180"/>
    </source>
</evidence>
<dbReference type="RefSeq" id="WP_010796046.1">
    <property type="nucleotide sequence ID" value="NZ_CP044086.1"/>
</dbReference>
<name>A0A2X2CZB1_PSELU</name>
<dbReference type="EMBL" id="UAUF01000014">
    <property type="protein sequence ID" value="SPZ12133.1"/>
    <property type="molecule type" value="Genomic_DNA"/>
</dbReference>
<dbReference type="AlphaFoldDB" id="A0A2X2CZB1"/>
<evidence type="ECO:0000256" key="1">
    <source>
        <dbReference type="SAM" id="Phobius"/>
    </source>
</evidence>
<accession>A0A2X2CZB1</accession>
<dbReference type="EMBL" id="JADMCD010000004">
    <property type="protein sequence ID" value="MBF8641049.1"/>
    <property type="molecule type" value="Genomic_DNA"/>
</dbReference>
<evidence type="ECO:0008006" key="6">
    <source>
        <dbReference type="Google" id="ProtNLM"/>
    </source>
</evidence>
<dbReference type="Proteomes" id="UP000626180">
    <property type="component" value="Unassembled WGS sequence"/>
</dbReference>
<feature type="transmembrane region" description="Helical" evidence="1">
    <location>
        <begin position="66"/>
        <end position="86"/>
    </location>
</feature>
<keyword evidence="1" id="KW-0812">Transmembrane</keyword>
<keyword evidence="5" id="KW-1185">Reference proteome</keyword>
<keyword evidence="1" id="KW-0472">Membrane</keyword>
<evidence type="ECO:0000313" key="2">
    <source>
        <dbReference type="EMBL" id="MBF8641049.1"/>
    </source>
</evidence>
<dbReference type="Proteomes" id="UP000250443">
    <property type="component" value="Unassembled WGS sequence"/>
</dbReference>
<organism evidence="3 4">
    <name type="scientific">Pseudomonas luteola</name>
    <dbReference type="NCBI Taxonomy" id="47886"/>
    <lineage>
        <taxon>Bacteria</taxon>
        <taxon>Pseudomonadati</taxon>
        <taxon>Pseudomonadota</taxon>
        <taxon>Gammaproteobacteria</taxon>
        <taxon>Pseudomonadales</taxon>
        <taxon>Pseudomonadaceae</taxon>
        <taxon>Pseudomonas</taxon>
    </lineage>
</organism>
<gene>
    <name evidence="2" type="ORF">IRZ65_10170</name>
    <name evidence="3" type="ORF">NCTC11842_04301</name>
</gene>